<dbReference type="Proteomes" id="UP001255856">
    <property type="component" value="Unassembled WGS sequence"/>
</dbReference>
<dbReference type="Gene3D" id="3.40.50.1000">
    <property type="entry name" value="HAD superfamily/HAD-like"/>
    <property type="match status" value="1"/>
</dbReference>
<organism evidence="2 3">
    <name type="scientific">Prototheca wickerhamii</name>
    <dbReference type="NCBI Taxonomy" id="3111"/>
    <lineage>
        <taxon>Eukaryota</taxon>
        <taxon>Viridiplantae</taxon>
        <taxon>Chlorophyta</taxon>
        <taxon>core chlorophytes</taxon>
        <taxon>Trebouxiophyceae</taxon>
        <taxon>Chlorellales</taxon>
        <taxon>Chlorellaceae</taxon>
        <taxon>Prototheca</taxon>
    </lineage>
</organism>
<comment type="caution">
    <text evidence="2">The sequence shown here is derived from an EMBL/GenBank/DDBJ whole genome shotgun (WGS) entry which is preliminary data.</text>
</comment>
<dbReference type="InterPro" id="IPR023214">
    <property type="entry name" value="HAD_sf"/>
</dbReference>
<evidence type="ECO:0000313" key="2">
    <source>
        <dbReference type="EMBL" id="KAK2079361.1"/>
    </source>
</evidence>
<dbReference type="GO" id="GO:0016787">
    <property type="term" value="F:hydrolase activity"/>
    <property type="evidence" value="ECO:0007669"/>
    <property type="project" value="UniProtKB-KW"/>
</dbReference>
<dbReference type="InterPro" id="IPR006439">
    <property type="entry name" value="HAD-SF_hydro_IA"/>
</dbReference>
<dbReference type="SUPFAM" id="SSF56784">
    <property type="entry name" value="HAD-like"/>
    <property type="match status" value="1"/>
</dbReference>
<dbReference type="InterPro" id="IPR023198">
    <property type="entry name" value="PGP-like_dom2"/>
</dbReference>
<gene>
    <name evidence="2" type="ORF">QBZ16_003052</name>
</gene>
<dbReference type="EMBL" id="JASFZW010000003">
    <property type="protein sequence ID" value="KAK2079361.1"/>
    <property type="molecule type" value="Genomic_DNA"/>
</dbReference>
<keyword evidence="3" id="KW-1185">Reference proteome</keyword>
<keyword evidence="1" id="KW-0378">Hydrolase</keyword>
<reference evidence="2" key="1">
    <citation type="submission" date="2021-01" db="EMBL/GenBank/DDBJ databases">
        <authorList>
            <person name="Eckstrom K.M.E."/>
        </authorList>
    </citation>
    <scope>NUCLEOTIDE SEQUENCE</scope>
    <source>
        <strain evidence="2">UVCC 0001</strain>
    </source>
</reference>
<dbReference type="AlphaFoldDB" id="A0AAD9IKL0"/>
<dbReference type="PROSITE" id="PS01228">
    <property type="entry name" value="COF_1"/>
    <property type="match status" value="1"/>
</dbReference>
<dbReference type="PANTHER" id="PTHR43316:SF3">
    <property type="entry name" value="HALOACID DEHALOGENASE, TYPE II (AFU_ORTHOLOGUE AFUA_2G07750)-RELATED"/>
    <property type="match status" value="1"/>
</dbReference>
<dbReference type="InterPro" id="IPR051540">
    <property type="entry name" value="S-2-haloacid_dehalogenase"/>
</dbReference>
<dbReference type="PRINTS" id="PR00413">
    <property type="entry name" value="HADHALOGNASE"/>
</dbReference>
<dbReference type="SFLD" id="SFLDG01129">
    <property type="entry name" value="C1.5:_HAD__Beta-PGM__Phosphata"/>
    <property type="match status" value="1"/>
</dbReference>
<evidence type="ECO:0008006" key="4">
    <source>
        <dbReference type="Google" id="ProtNLM"/>
    </source>
</evidence>
<evidence type="ECO:0000313" key="3">
    <source>
        <dbReference type="Proteomes" id="UP001255856"/>
    </source>
</evidence>
<dbReference type="SFLD" id="SFLDS00003">
    <property type="entry name" value="Haloacid_Dehalogenase"/>
    <property type="match status" value="1"/>
</dbReference>
<dbReference type="Gene3D" id="1.10.150.240">
    <property type="entry name" value="Putative phosphatase, domain 2"/>
    <property type="match status" value="1"/>
</dbReference>
<evidence type="ECO:0000256" key="1">
    <source>
        <dbReference type="ARBA" id="ARBA00022801"/>
    </source>
</evidence>
<dbReference type="Pfam" id="PF00702">
    <property type="entry name" value="Hydrolase"/>
    <property type="match status" value="1"/>
</dbReference>
<sequence length="231" mass="25456">MTGIKAILLDVNGTLYSTKEALEPVFVDLGLDPSLVELFWESTLKDAFATQMAGHFQPLREFASHHLYKLMLKAGDPMPNVSEAVDKVMTALTAAEPFADVGPGLKALQAKGYEINALTNGSAALAKAVITRSGFPERKLGALMDINMACAWKPAAASYQWAVEKLDLQPYEVLMVASHAWDVFAAMREGLQGAYIQRDDIEHWPGYIKITPRYSVRSLEELAEKLPELED</sequence>
<protein>
    <recommendedName>
        <fullName evidence="4">Haloacid dehalogenase type II</fullName>
    </recommendedName>
</protein>
<dbReference type="PANTHER" id="PTHR43316">
    <property type="entry name" value="HYDROLASE, HALOACID DELAHOGENASE-RELATED"/>
    <property type="match status" value="1"/>
</dbReference>
<accession>A0AAD9IKL0</accession>
<proteinExistence type="predicted"/>
<name>A0AAD9IKL0_PROWI</name>
<dbReference type="InterPro" id="IPR036412">
    <property type="entry name" value="HAD-like_sf"/>
</dbReference>